<proteinExistence type="inferred from homology"/>
<feature type="compositionally biased region" description="Low complexity" evidence="14">
    <location>
        <begin position="62"/>
        <end position="80"/>
    </location>
</feature>
<dbReference type="CDD" id="cd20070">
    <property type="entry name" value="5TM_YidC_Alb3"/>
    <property type="match status" value="1"/>
</dbReference>
<keyword evidence="10 13" id="KW-0143">Chaperone</keyword>
<evidence type="ECO:0000256" key="2">
    <source>
        <dbReference type="ARBA" id="ARBA00010527"/>
    </source>
</evidence>
<evidence type="ECO:0000256" key="11">
    <source>
        <dbReference type="ARBA" id="ARBA00033245"/>
    </source>
</evidence>
<dbReference type="PRINTS" id="PR00701">
    <property type="entry name" value="60KDINNERMP"/>
</dbReference>
<evidence type="ECO:0000256" key="6">
    <source>
        <dbReference type="ARBA" id="ARBA00022692"/>
    </source>
</evidence>
<feature type="region of interest" description="Disordered" evidence="14">
    <location>
        <begin position="29"/>
        <end position="102"/>
    </location>
</feature>
<evidence type="ECO:0000256" key="1">
    <source>
        <dbReference type="ARBA" id="ARBA00004429"/>
    </source>
</evidence>
<feature type="domain" description="Membrane insertase YidC/Oxa/ALB C-terminal" evidence="15">
    <location>
        <begin position="375"/>
        <end position="558"/>
    </location>
</feature>
<evidence type="ECO:0000259" key="16">
    <source>
        <dbReference type="Pfam" id="PF14849"/>
    </source>
</evidence>
<dbReference type="GO" id="GO:0015031">
    <property type="term" value="P:protein transport"/>
    <property type="evidence" value="ECO:0007669"/>
    <property type="project" value="UniProtKB-KW"/>
</dbReference>
<evidence type="ECO:0000256" key="4">
    <source>
        <dbReference type="ARBA" id="ARBA00022448"/>
    </source>
</evidence>
<dbReference type="PRINTS" id="PR01900">
    <property type="entry name" value="YIDCPROTEIN"/>
</dbReference>
<dbReference type="InterPro" id="IPR028053">
    <property type="entry name" value="Membr_insert_YidC_N"/>
</dbReference>
<dbReference type="PANTHER" id="PTHR12428:SF65">
    <property type="entry name" value="CYTOCHROME C OXIDASE ASSEMBLY PROTEIN COX18, MITOCHONDRIAL"/>
    <property type="match status" value="1"/>
</dbReference>
<keyword evidence="8 13" id="KW-1133">Transmembrane helix</keyword>
<dbReference type="InterPro" id="IPR019998">
    <property type="entry name" value="Membr_insert_YidC"/>
</dbReference>
<dbReference type="InterPro" id="IPR038221">
    <property type="entry name" value="YidC_periplasmic_sf"/>
</dbReference>
<dbReference type="Pfam" id="PF14849">
    <property type="entry name" value="YidC_periplas"/>
    <property type="match status" value="1"/>
</dbReference>
<dbReference type="InterPro" id="IPR047196">
    <property type="entry name" value="YidC_ALB_C"/>
</dbReference>
<comment type="subcellular location">
    <subcellularLocation>
        <location evidence="1">Cell inner membrane</location>
        <topology evidence="1">Multi-pass membrane protein</topology>
    </subcellularLocation>
    <subcellularLocation>
        <location evidence="13">Cell membrane</location>
        <topology evidence="13">Multi-pass membrane protein</topology>
    </subcellularLocation>
</comment>
<evidence type="ECO:0000256" key="5">
    <source>
        <dbReference type="ARBA" id="ARBA00022475"/>
    </source>
</evidence>
<dbReference type="PANTHER" id="PTHR12428">
    <property type="entry name" value="OXA1"/>
    <property type="match status" value="1"/>
</dbReference>
<feature type="transmembrane region" description="Helical" evidence="13">
    <location>
        <begin position="519"/>
        <end position="543"/>
    </location>
</feature>
<keyword evidence="6 13" id="KW-0812">Transmembrane</keyword>
<dbReference type="InterPro" id="IPR001708">
    <property type="entry name" value="YidC/ALB3/OXA1/COX18"/>
</dbReference>
<reference evidence="17 18" key="1">
    <citation type="journal article" date="2019" name="Nat. Microbiol.">
        <title>Mediterranean grassland soil C-N compound turnover is dependent on rainfall and depth, and is mediated by genomically divergent microorganisms.</title>
        <authorList>
            <person name="Diamond S."/>
            <person name="Andeer P.F."/>
            <person name="Li Z."/>
            <person name="Crits-Christoph A."/>
            <person name="Burstein D."/>
            <person name="Anantharaman K."/>
            <person name="Lane K.R."/>
            <person name="Thomas B.C."/>
            <person name="Pan C."/>
            <person name="Northen T.R."/>
            <person name="Banfield J.F."/>
        </authorList>
    </citation>
    <scope>NUCLEOTIDE SEQUENCE [LARGE SCALE GENOMIC DNA]</scope>
    <source>
        <strain evidence="17">WS_5</strain>
    </source>
</reference>
<feature type="transmembrane region" description="Helical" evidence="13">
    <location>
        <begin position="375"/>
        <end position="394"/>
    </location>
</feature>
<comment type="similarity">
    <text evidence="2 13">Belongs to the OXA1/ALB3/YidC family. Type 1 subfamily.</text>
</comment>
<evidence type="ECO:0000256" key="13">
    <source>
        <dbReference type="HAMAP-Rule" id="MF_01810"/>
    </source>
</evidence>
<evidence type="ECO:0000256" key="7">
    <source>
        <dbReference type="ARBA" id="ARBA00022927"/>
    </source>
</evidence>
<evidence type="ECO:0000313" key="17">
    <source>
        <dbReference type="EMBL" id="TMQ61426.1"/>
    </source>
</evidence>
<feature type="compositionally biased region" description="Gly residues" evidence="14">
    <location>
        <begin position="42"/>
        <end position="61"/>
    </location>
</feature>
<dbReference type="GO" id="GO:0005886">
    <property type="term" value="C:plasma membrane"/>
    <property type="evidence" value="ECO:0007669"/>
    <property type="project" value="UniProtKB-SubCell"/>
</dbReference>
<dbReference type="EMBL" id="VBOV01000031">
    <property type="protein sequence ID" value="TMQ61426.1"/>
    <property type="molecule type" value="Genomic_DNA"/>
</dbReference>
<dbReference type="CDD" id="cd19961">
    <property type="entry name" value="EcYidC-like_peri"/>
    <property type="match status" value="1"/>
</dbReference>
<organism evidence="17 18">
    <name type="scientific">Eiseniibacteriota bacterium</name>
    <dbReference type="NCBI Taxonomy" id="2212470"/>
    <lineage>
        <taxon>Bacteria</taxon>
        <taxon>Candidatus Eiseniibacteriota</taxon>
    </lineage>
</organism>
<dbReference type="NCBIfam" id="TIGR03592">
    <property type="entry name" value="yidC_oxa1_cterm"/>
    <property type="match status" value="1"/>
</dbReference>
<accession>A0A538TCX7</accession>
<evidence type="ECO:0000259" key="15">
    <source>
        <dbReference type="Pfam" id="PF02096"/>
    </source>
</evidence>
<comment type="caution">
    <text evidence="17">The sequence shown here is derived from an EMBL/GenBank/DDBJ whole genome shotgun (WGS) entry which is preliminary data.</text>
</comment>
<dbReference type="Gene3D" id="2.70.98.90">
    <property type="match status" value="1"/>
</dbReference>
<evidence type="ECO:0000256" key="12">
    <source>
        <dbReference type="ARBA" id="ARBA00033342"/>
    </source>
</evidence>
<comment type="function">
    <text evidence="13">Required for the insertion and/or proper folding and/or complex formation of integral membrane proteins into the membrane. Involved in integration of membrane proteins that insert both dependently and independently of the Sec translocase complex, as well as at least some lipoproteins. Aids folding of multispanning membrane proteins.</text>
</comment>
<keyword evidence="5 13" id="KW-1003">Cell membrane</keyword>
<keyword evidence="9 13" id="KW-0472">Membrane</keyword>
<dbReference type="Pfam" id="PF02096">
    <property type="entry name" value="60KD_IMP"/>
    <property type="match status" value="1"/>
</dbReference>
<dbReference type="NCBIfam" id="TIGR03593">
    <property type="entry name" value="yidC_nterm"/>
    <property type="match status" value="1"/>
</dbReference>
<name>A0A538TCX7_UNCEI</name>
<feature type="transmembrane region" description="Helical" evidence="13">
    <location>
        <begin position="444"/>
        <end position="465"/>
    </location>
</feature>
<feature type="domain" description="Membrane insertase YidC N-terminal" evidence="16">
    <location>
        <begin position="108"/>
        <end position="353"/>
    </location>
</feature>
<dbReference type="GO" id="GO:0051205">
    <property type="term" value="P:protein insertion into membrane"/>
    <property type="evidence" value="ECO:0007669"/>
    <property type="project" value="TreeGrafter"/>
</dbReference>
<dbReference type="Proteomes" id="UP000320913">
    <property type="component" value="Unassembled WGS sequence"/>
</dbReference>
<keyword evidence="4 13" id="KW-0813">Transport</keyword>
<evidence type="ECO:0000256" key="9">
    <source>
        <dbReference type="ARBA" id="ARBA00023136"/>
    </source>
</evidence>
<evidence type="ECO:0000256" key="8">
    <source>
        <dbReference type="ARBA" id="ARBA00022989"/>
    </source>
</evidence>
<dbReference type="GO" id="GO:0032977">
    <property type="term" value="F:membrane insertase activity"/>
    <property type="evidence" value="ECO:0007669"/>
    <property type="project" value="InterPro"/>
</dbReference>
<dbReference type="AlphaFoldDB" id="A0A538TCX7"/>
<gene>
    <name evidence="13 17" type="primary">yidC</name>
    <name evidence="17" type="ORF">E6K75_01330</name>
</gene>
<dbReference type="InterPro" id="IPR028055">
    <property type="entry name" value="YidC/Oxa/ALB_C"/>
</dbReference>
<evidence type="ECO:0000256" key="3">
    <source>
        <dbReference type="ARBA" id="ARBA00015325"/>
    </source>
</evidence>
<comment type="subunit">
    <text evidence="13">Interacts with the Sec translocase complex via SecD. Specifically interacts with transmembrane segments of nascent integral membrane proteins during membrane integration.</text>
</comment>
<evidence type="ECO:0000313" key="18">
    <source>
        <dbReference type="Proteomes" id="UP000320913"/>
    </source>
</evidence>
<keyword evidence="7 13" id="KW-0653">Protein transport</keyword>
<evidence type="ECO:0000256" key="10">
    <source>
        <dbReference type="ARBA" id="ARBA00023186"/>
    </source>
</evidence>
<protein>
    <recommendedName>
        <fullName evidence="3 13">Membrane protein insertase YidC</fullName>
    </recommendedName>
    <alternativeName>
        <fullName evidence="12 13">Foldase YidC</fullName>
    </alternativeName>
    <alternativeName>
        <fullName evidence="11 13">Membrane integrase YidC</fullName>
    </alternativeName>
    <alternativeName>
        <fullName evidence="13">Membrane protein YidC</fullName>
    </alternativeName>
</protein>
<dbReference type="HAMAP" id="MF_01810">
    <property type="entry name" value="YidC_type1"/>
    <property type="match status" value="1"/>
</dbReference>
<evidence type="ECO:0000256" key="14">
    <source>
        <dbReference type="SAM" id="MobiDB-lite"/>
    </source>
</evidence>
<sequence>MDRKVLLAMVLIMAVLFLDQAISPRFWRPKPKPVPLQQGSGSQPGGSPGGSQGAGRTGAPGGTAPANPAAGTAAQATPAGDGSRPASPSGAALTRPEVPAAPAEVRDLSTEHFQVTITSDGAAIADWVLPGYKDEVRNRPVDLVPQGTRAYGVIVEAGGRALDFSQAPFRIVEDHAAQGVLSFEARDASGIRVVRSYRIGNDRRLLDTEIRVSAPPELGPVRYRLGWGTPLPITEPSTQPNQLQAVALLGTKLEHVAGSKVAAPERVVSGNVRWVASRSKYFIAAVLPDSGTVSEVAFRNEGAGLTTAWLLGTASPGAEVTRHARVYAGPIHYETLAAIGAGLDEVANLGWRWLRGVSVLLLKCLNLLYKVIPNYGVAIIVLAAGTKLLFSPLTQSSLRSMKIMHHLQPQIKEMQEKYKNDPMKLNQAMMALYKENKVNPMSGCLPMLLQVPVFIGLYNILLYSIELRASGFVGYIRDLSAPDVLMTVGGFPVHLMPMIMTASTYVLQSQTPVAPAQKGMMYVMPLFMLFFMYSFPSGVVLYWTVNNLLSALQQYMVNLAEDRRLSAQG</sequence>
<feature type="transmembrane region" description="Helical" evidence="13">
    <location>
        <begin position="485"/>
        <end position="507"/>
    </location>
</feature>